<dbReference type="SUPFAM" id="SSF55729">
    <property type="entry name" value="Acyl-CoA N-acyltransferases (Nat)"/>
    <property type="match status" value="1"/>
</dbReference>
<dbReference type="AlphaFoldDB" id="A0A238WGK2"/>
<accession>A0A238WGK2</accession>
<sequence length="155" mass="17036">MPLCYERGMSEPQCAAGPDLDAARLYELLSLRVNVFVVEQECAYAELDGKDLLPGTTHFWVADDDGVRGCLRVLEDGGQWRIGRVCTRRDARGEGVGARLTAAALDHVGPVDVVLSSQRYATGFYARFGFVAEGEPYDEDGIPHITMRRPGERSS</sequence>
<dbReference type="Proteomes" id="UP000198348">
    <property type="component" value="Unassembled WGS sequence"/>
</dbReference>
<dbReference type="CDD" id="cd04301">
    <property type="entry name" value="NAT_SF"/>
    <property type="match status" value="1"/>
</dbReference>
<dbReference type="Gene3D" id="3.40.630.30">
    <property type="match status" value="1"/>
</dbReference>
<organism evidence="2 3">
    <name type="scientific">Haloechinothrix alba</name>
    <dbReference type="NCBI Taxonomy" id="664784"/>
    <lineage>
        <taxon>Bacteria</taxon>
        <taxon>Bacillati</taxon>
        <taxon>Actinomycetota</taxon>
        <taxon>Actinomycetes</taxon>
        <taxon>Pseudonocardiales</taxon>
        <taxon>Pseudonocardiaceae</taxon>
        <taxon>Haloechinothrix</taxon>
    </lineage>
</organism>
<evidence type="ECO:0000313" key="2">
    <source>
        <dbReference type="EMBL" id="SNR45433.1"/>
    </source>
</evidence>
<proteinExistence type="predicted"/>
<keyword evidence="3" id="KW-1185">Reference proteome</keyword>
<feature type="domain" description="N-acetyltransferase" evidence="1">
    <location>
        <begin position="15"/>
        <end position="152"/>
    </location>
</feature>
<dbReference type="InterPro" id="IPR000182">
    <property type="entry name" value="GNAT_dom"/>
</dbReference>
<dbReference type="InterPro" id="IPR016181">
    <property type="entry name" value="Acyl_CoA_acyltransferase"/>
</dbReference>
<name>A0A238WGK2_9PSEU</name>
<evidence type="ECO:0000259" key="1">
    <source>
        <dbReference type="PROSITE" id="PS51186"/>
    </source>
</evidence>
<dbReference type="Pfam" id="PF13673">
    <property type="entry name" value="Acetyltransf_10"/>
    <property type="match status" value="1"/>
</dbReference>
<protein>
    <submittedName>
        <fullName evidence="2">ElaA protein</fullName>
    </submittedName>
</protein>
<dbReference type="PROSITE" id="PS51186">
    <property type="entry name" value="GNAT"/>
    <property type="match status" value="1"/>
</dbReference>
<gene>
    <name evidence="2" type="ORF">SAMN06265360_106131</name>
</gene>
<reference evidence="2 3" key="1">
    <citation type="submission" date="2017-06" db="EMBL/GenBank/DDBJ databases">
        <authorList>
            <person name="Kim H.J."/>
            <person name="Triplett B.A."/>
        </authorList>
    </citation>
    <scope>NUCLEOTIDE SEQUENCE [LARGE SCALE GENOMIC DNA]</scope>
    <source>
        <strain evidence="2 3">DSM 45207</strain>
    </source>
</reference>
<dbReference type="GO" id="GO:0016747">
    <property type="term" value="F:acyltransferase activity, transferring groups other than amino-acyl groups"/>
    <property type="evidence" value="ECO:0007669"/>
    <property type="project" value="InterPro"/>
</dbReference>
<dbReference type="EMBL" id="FZNW01000006">
    <property type="protein sequence ID" value="SNR45433.1"/>
    <property type="molecule type" value="Genomic_DNA"/>
</dbReference>
<evidence type="ECO:0000313" key="3">
    <source>
        <dbReference type="Proteomes" id="UP000198348"/>
    </source>
</evidence>